<dbReference type="GO" id="GO:0016853">
    <property type="term" value="F:isomerase activity"/>
    <property type="evidence" value="ECO:0007669"/>
    <property type="project" value="UniProtKB-KW"/>
</dbReference>
<feature type="compositionally biased region" description="Basic residues" evidence="7">
    <location>
        <begin position="168"/>
        <end position="192"/>
    </location>
</feature>
<dbReference type="PANTHER" id="PTHR43811">
    <property type="entry name" value="FKBP-TYPE PEPTIDYL-PROLYL CIS-TRANS ISOMERASE FKPA"/>
    <property type="match status" value="1"/>
</dbReference>
<organism evidence="9 10">
    <name type="scientific">Sphingomonas sediminicola</name>
    <dbReference type="NCBI Taxonomy" id="386874"/>
    <lineage>
        <taxon>Bacteria</taxon>
        <taxon>Pseudomonadati</taxon>
        <taxon>Pseudomonadota</taxon>
        <taxon>Alphaproteobacteria</taxon>
        <taxon>Sphingomonadales</taxon>
        <taxon>Sphingomonadaceae</taxon>
        <taxon>Sphingomonas</taxon>
    </lineage>
</organism>
<dbReference type="EMBL" id="CP060782">
    <property type="protein sequence ID" value="QNP45696.1"/>
    <property type="molecule type" value="Genomic_DNA"/>
</dbReference>
<dbReference type="InterPro" id="IPR046357">
    <property type="entry name" value="PPIase_dom_sf"/>
</dbReference>
<evidence type="ECO:0000256" key="6">
    <source>
        <dbReference type="RuleBase" id="RU003915"/>
    </source>
</evidence>
<dbReference type="RefSeq" id="WP_187708651.1">
    <property type="nucleotide sequence ID" value="NZ_CP060782.1"/>
</dbReference>
<evidence type="ECO:0000256" key="1">
    <source>
        <dbReference type="ARBA" id="ARBA00000971"/>
    </source>
</evidence>
<evidence type="ECO:0000259" key="8">
    <source>
        <dbReference type="PROSITE" id="PS50059"/>
    </source>
</evidence>
<dbReference type="SUPFAM" id="SSF54534">
    <property type="entry name" value="FKBP-like"/>
    <property type="match status" value="1"/>
</dbReference>
<evidence type="ECO:0000256" key="2">
    <source>
        <dbReference type="ARBA" id="ARBA00006577"/>
    </source>
</evidence>
<dbReference type="EC" id="5.2.1.8" evidence="6"/>
<keyword evidence="4 5" id="KW-0413">Isomerase</keyword>
<dbReference type="InterPro" id="IPR001179">
    <property type="entry name" value="PPIase_FKBP_dom"/>
</dbReference>
<evidence type="ECO:0000256" key="5">
    <source>
        <dbReference type="PROSITE-ProRule" id="PRU00277"/>
    </source>
</evidence>
<dbReference type="Proteomes" id="UP000516105">
    <property type="component" value="Chromosome"/>
</dbReference>
<accession>A0ABX6T756</accession>
<feature type="domain" description="PPIase FKBP-type" evidence="8">
    <location>
        <begin position="66"/>
        <end position="153"/>
    </location>
</feature>
<comment type="similarity">
    <text evidence="2 6">Belongs to the FKBP-type PPIase family.</text>
</comment>
<keyword evidence="10" id="KW-1185">Reference proteome</keyword>
<evidence type="ECO:0000313" key="9">
    <source>
        <dbReference type="EMBL" id="QNP45696.1"/>
    </source>
</evidence>
<protein>
    <recommendedName>
        <fullName evidence="6">Peptidyl-prolyl cis-trans isomerase</fullName>
        <ecNumber evidence="6">5.2.1.8</ecNumber>
    </recommendedName>
</protein>
<sequence>MSVSETAKRPESRGRSLGLSLAFLLLIGAGVGLAWLGASPLRGETTESGLRIRTVEKGEGPFVQAMDGVLVEYEGRLTDGTVFDDSARHGGAQPMIAGQVIPGFSEALMKMQKGGKYKIHIPGKLAYGESPPPGSPFGPNADLDFDVHIVQIVPNAALMNQGGEIPVRRNRPRSPRRPLLPKRVAVSRRRPSAPRLLPRHDRG</sequence>
<evidence type="ECO:0000256" key="4">
    <source>
        <dbReference type="ARBA" id="ARBA00023235"/>
    </source>
</evidence>
<dbReference type="Pfam" id="PF00254">
    <property type="entry name" value="FKBP_C"/>
    <property type="match status" value="1"/>
</dbReference>
<comment type="catalytic activity">
    <reaction evidence="1 5 6">
        <text>[protein]-peptidylproline (omega=180) = [protein]-peptidylproline (omega=0)</text>
        <dbReference type="Rhea" id="RHEA:16237"/>
        <dbReference type="Rhea" id="RHEA-COMP:10747"/>
        <dbReference type="Rhea" id="RHEA-COMP:10748"/>
        <dbReference type="ChEBI" id="CHEBI:83833"/>
        <dbReference type="ChEBI" id="CHEBI:83834"/>
        <dbReference type="EC" id="5.2.1.8"/>
    </reaction>
</comment>
<dbReference type="PANTHER" id="PTHR43811:SF57">
    <property type="entry name" value="FKBP-TYPE PEPTIDYL-PROLYL CIS-TRANS ISOMERASE FKPA-RELATED"/>
    <property type="match status" value="1"/>
</dbReference>
<evidence type="ECO:0000256" key="7">
    <source>
        <dbReference type="SAM" id="MobiDB-lite"/>
    </source>
</evidence>
<evidence type="ECO:0000313" key="10">
    <source>
        <dbReference type="Proteomes" id="UP000516105"/>
    </source>
</evidence>
<dbReference type="Gene3D" id="3.10.50.40">
    <property type="match status" value="1"/>
</dbReference>
<gene>
    <name evidence="9" type="ORF">H9L14_14445</name>
</gene>
<reference evidence="9 10" key="1">
    <citation type="submission" date="2020-08" db="EMBL/GenBank/DDBJ databases">
        <title>Genome sequence of Sphingomonas sediminicola KACC 15039T.</title>
        <authorList>
            <person name="Hyun D.-W."/>
            <person name="Bae J.-W."/>
        </authorList>
    </citation>
    <scope>NUCLEOTIDE SEQUENCE [LARGE SCALE GENOMIC DNA]</scope>
    <source>
        <strain evidence="9 10">KACC 15039</strain>
    </source>
</reference>
<keyword evidence="3 5" id="KW-0697">Rotamase</keyword>
<feature type="region of interest" description="Disordered" evidence="7">
    <location>
        <begin position="163"/>
        <end position="203"/>
    </location>
</feature>
<proteinExistence type="inferred from homology"/>
<name>A0ABX6T756_9SPHN</name>
<dbReference type="PROSITE" id="PS50059">
    <property type="entry name" value="FKBP_PPIASE"/>
    <property type="match status" value="1"/>
</dbReference>
<evidence type="ECO:0000256" key="3">
    <source>
        <dbReference type="ARBA" id="ARBA00023110"/>
    </source>
</evidence>